<sequence length="504" mass="55693">MPYLFNYMEHEPERGTTTIRSTVEEYQGLVVTTTVKIQRVHPERFQPRHVSSAFATVPNAMVEPTPEEASRGHFYRDGNLYVAIDVPDDQVPPSVVGVTFGQDDQLQTGYATAQLPPQTEAGIQVDSTSLEGTVHADAANEDTASSVPTDDASLGTDWDDSSISSIESVVLEDHTGPSTQATVAGQPPHPATIPAPESFQPPTEAPVGTRFYVIYVGQEVGIFWGNWYLVGEHKVLGVSGHRASMHKTFTQALVEYTRAYYGQKPGYSLRVATDPMPGTSTAPFNVGCAMGMGSSEPVALNNGLMGPVLARLIGKEGVQRMASYHNAAFSLWAPRLYAKYEDTMDKMYRHNPSLPRNFTDGVFSAATFNFSGRIWTYKHRDFFNWAFGWCFVTALGRFDPARGGQMILWELKLVVDFPHAATIALPSSVITHSNTPISQGDLRVSFTQYSAGPIFRWVENGCRTERQFEEEDPAAFAEMMVRKSTAYLDRLPLYSTLEELTQKA</sequence>
<dbReference type="AlphaFoldDB" id="A0AAW0BF48"/>
<comment type="caution">
    <text evidence="2">The sequence shown here is derived from an EMBL/GenBank/DDBJ whole genome shotgun (WGS) entry which is preliminary data.</text>
</comment>
<name>A0AAW0BF48_9AGAR</name>
<evidence type="ECO:0000313" key="3">
    <source>
        <dbReference type="Proteomes" id="UP001383192"/>
    </source>
</evidence>
<proteinExistence type="predicted"/>
<keyword evidence="3" id="KW-1185">Reference proteome</keyword>
<dbReference type="EMBL" id="JAYKXP010000130">
    <property type="protein sequence ID" value="KAK7024193.1"/>
    <property type="molecule type" value="Genomic_DNA"/>
</dbReference>
<reference evidence="2 3" key="1">
    <citation type="submission" date="2024-01" db="EMBL/GenBank/DDBJ databases">
        <title>A draft genome for a cacao thread blight-causing isolate of Paramarasmius palmivorus.</title>
        <authorList>
            <person name="Baruah I.K."/>
            <person name="Bukari Y."/>
            <person name="Amoako-Attah I."/>
            <person name="Meinhardt L.W."/>
            <person name="Bailey B.A."/>
            <person name="Cohen S.P."/>
        </authorList>
    </citation>
    <scope>NUCLEOTIDE SEQUENCE [LARGE SCALE GENOMIC DNA]</scope>
    <source>
        <strain evidence="2 3">GH-12</strain>
    </source>
</reference>
<feature type="region of interest" description="Disordered" evidence="1">
    <location>
        <begin position="137"/>
        <end position="159"/>
    </location>
</feature>
<evidence type="ECO:0000313" key="2">
    <source>
        <dbReference type="EMBL" id="KAK7024193.1"/>
    </source>
</evidence>
<protein>
    <submittedName>
        <fullName evidence="2">Uncharacterized protein</fullName>
    </submittedName>
</protein>
<evidence type="ECO:0000256" key="1">
    <source>
        <dbReference type="SAM" id="MobiDB-lite"/>
    </source>
</evidence>
<dbReference type="Proteomes" id="UP001383192">
    <property type="component" value="Unassembled WGS sequence"/>
</dbReference>
<accession>A0AAW0BF48</accession>
<dbReference type="Gene3D" id="3.60.130.30">
    <property type="match status" value="1"/>
</dbReference>
<gene>
    <name evidence="2" type="ORF">VNI00_016501</name>
</gene>
<feature type="region of interest" description="Disordered" evidence="1">
    <location>
        <begin position="175"/>
        <end position="202"/>
    </location>
</feature>
<organism evidence="2 3">
    <name type="scientific">Paramarasmius palmivorus</name>
    <dbReference type="NCBI Taxonomy" id="297713"/>
    <lineage>
        <taxon>Eukaryota</taxon>
        <taxon>Fungi</taxon>
        <taxon>Dikarya</taxon>
        <taxon>Basidiomycota</taxon>
        <taxon>Agaricomycotina</taxon>
        <taxon>Agaricomycetes</taxon>
        <taxon>Agaricomycetidae</taxon>
        <taxon>Agaricales</taxon>
        <taxon>Marasmiineae</taxon>
        <taxon>Marasmiaceae</taxon>
        <taxon>Paramarasmius</taxon>
    </lineage>
</organism>